<feature type="transmembrane region" description="Helical" evidence="10">
    <location>
        <begin position="420"/>
        <end position="441"/>
    </location>
</feature>
<dbReference type="InterPro" id="IPR028362">
    <property type="entry name" value="AlgI"/>
</dbReference>
<comment type="caution">
    <text evidence="11">The sequence shown here is derived from an EMBL/GenBank/DDBJ whole genome shotgun (WGS) entry which is preliminary data.</text>
</comment>
<evidence type="ECO:0000256" key="5">
    <source>
        <dbReference type="ARBA" id="ARBA00022692"/>
    </source>
</evidence>
<feature type="transmembrane region" description="Helical" evidence="10">
    <location>
        <begin position="189"/>
        <end position="207"/>
    </location>
</feature>
<evidence type="ECO:0000256" key="2">
    <source>
        <dbReference type="ARBA" id="ARBA00010323"/>
    </source>
</evidence>
<evidence type="ECO:0000256" key="10">
    <source>
        <dbReference type="SAM" id="Phobius"/>
    </source>
</evidence>
<proteinExistence type="inferred from homology"/>
<evidence type="ECO:0000256" key="6">
    <source>
        <dbReference type="ARBA" id="ARBA00022989"/>
    </source>
</evidence>
<dbReference type="EMBL" id="NOII01000003">
    <property type="protein sequence ID" value="OYD57752.1"/>
    <property type="molecule type" value="Genomic_DNA"/>
</dbReference>
<evidence type="ECO:0000256" key="7">
    <source>
        <dbReference type="ARBA" id="ARBA00023136"/>
    </source>
</evidence>
<dbReference type="RefSeq" id="WP_094253103.1">
    <property type="nucleotide sequence ID" value="NZ_JBHLXL010000001.1"/>
</dbReference>
<feature type="transmembrane region" description="Helical" evidence="10">
    <location>
        <begin position="51"/>
        <end position="69"/>
    </location>
</feature>
<keyword evidence="6 10" id="KW-1133">Transmembrane helix</keyword>
<dbReference type="Pfam" id="PF03062">
    <property type="entry name" value="MBOAT"/>
    <property type="match status" value="1"/>
</dbReference>
<dbReference type="Proteomes" id="UP000215059">
    <property type="component" value="Unassembled WGS sequence"/>
</dbReference>
<sequence>MLFNSYEFIFYFLPAVLIGYFLLNYAKQDTAAKIWLVAASLYFYSFWNFNYLYLILASILVNYAIGTYLSNASNLRVKKPVLTVGIVLNVLLLGYYKYTDFFLETINGFVENDYSLLGLMLPLAISFFTFQQIAYLVDSYRMETKGYKIHDYMLFVIFFPQLIAGPIVHHREVMSQFQDSDNRRISMKHISLGLFIFGVGLFKKVMIADTFAVWANDGYARAADLYFVESWIASLSYTFQLYFDFSGYCDMAMGAALLFNIRLPLNFNSPYKALNIQDFWRRWHITLSRFLTEYIYKPLGGNRISPSRTYINIFIIFMISGFWHGAGWTFIIWGALHGVASVIYRWWSRRGYSMPKILGWFITFQFVNMAWVFFRAESVGQALTMLKIMFGFENFILPARVAAVVEQFSGVLLFPERASFYTSMSVGLIVIALAAVIWRPNSFQMMERFKPDGFRLMFILVLFFVSVLQLGKVTEFLYFNF</sequence>
<comment type="similarity">
    <text evidence="2 9">Belongs to the membrane-bound acyltransferase family.</text>
</comment>
<keyword evidence="5 10" id="KW-0812">Transmembrane</keyword>
<evidence type="ECO:0000313" key="11">
    <source>
        <dbReference type="EMBL" id="OYD57752.1"/>
    </source>
</evidence>
<evidence type="ECO:0000313" key="12">
    <source>
        <dbReference type="Proteomes" id="UP000215059"/>
    </source>
</evidence>
<accession>A0A235F917</accession>
<dbReference type="AlphaFoldDB" id="A0A235F917"/>
<evidence type="ECO:0000256" key="8">
    <source>
        <dbReference type="ARBA" id="ARBA00023315"/>
    </source>
</evidence>
<keyword evidence="7 9" id="KW-0472">Membrane</keyword>
<feature type="transmembrane region" description="Helical" evidence="10">
    <location>
        <begin position="149"/>
        <end position="169"/>
    </location>
</feature>
<dbReference type="InterPro" id="IPR051085">
    <property type="entry name" value="MB_O-acyltransferase"/>
</dbReference>
<dbReference type="GO" id="GO:0042121">
    <property type="term" value="P:alginic acid biosynthetic process"/>
    <property type="evidence" value="ECO:0007669"/>
    <property type="project" value="InterPro"/>
</dbReference>
<dbReference type="InterPro" id="IPR024194">
    <property type="entry name" value="Ac/AlaTfrase_AlgI/DltB"/>
</dbReference>
<feature type="transmembrane region" description="Helical" evidence="10">
    <location>
        <begin position="81"/>
        <end position="98"/>
    </location>
</feature>
<feature type="transmembrane region" description="Helical" evidence="10">
    <location>
        <begin position="118"/>
        <end position="137"/>
    </location>
</feature>
<name>A0A235F917_9BACL</name>
<comment type="subcellular location">
    <subcellularLocation>
        <location evidence="1">Cell membrane</location>
        <topology evidence="1">Multi-pass membrane protein</topology>
    </subcellularLocation>
</comment>
<dbReference type="GO" id="GO:0016746">
    <property type="term" value="F:acyltransferase activity"/>
    <property type="evidence" value="ECO:0007669"/>
    <property type="project" value="UniProtKB-KW"/>
</dbReference>
<reference evidence="11 12" key="1">
    <citation type="submission" date="2017-07" db="EMBL/GenBank/DDBJ databases">
        <title>Fictibacillus sp. nov. GDSW-R2A3 Genome sequencing and assembly.</title>
        <authorList>
            <person name="Mayilraj S."/>
        </authorList>
    </citation>
    <scope>NUCLEOTIDE SEQUENCE [LARGE SCALE GENOMIC DNA]</scope>
    <source>
        <strain evidence="11 12">GDSW-R2A3</strain>
    </source>
</reference>
<dbReference type="PIRSF" id="PIRSF016636">
    <property type="entry name" value="AlgI_DltB"/>
    <property type="match status" value="1"/>
</dbReference>
<evidence type="ECO:0000256" key="9">
    <source>
        <dbReference type="PIRNR" id="PIRNR016636"/>
    </source>
</evidence>
<keyword evidence="3 9" id="KW-1003">Cell membrane</keyword>
<feature type="transmembrane region" description="Helical" evidence="10">
    <location>
        <begin position="313"/>
        <end position="337"/>
    </location>
</feature>
<keyword evidence="8 9" id="KW-0012">Acyltransferase</keyword>
<evidence type="ECO:0000256" key="4">
    <source>
        <dbReference type="ARBA" id="ARBA00022679"/>
    </source>
</evidence>
<feature type="transmembrane region" description="Helical" evidence="10">
    <location>
        <begin position="357"/>
        <end position="374"/>
    </location>
</feature>
<feature type="transmembrane region" description="Helical" evidence="10">
    <location>
        <begin position="6"/>
        <end position="23"/>
    </location>
</feature>
<dbReference type="InterPro" id="IPR004299">
    <property type="entry name" value="MBOAT_fam"/>
</dbReference>
<protein>
    <submittedName>
        <fullName evidence="11">Membrane-bound O-acyltransferase family protein</fullName>
    </submittedName>
</protein>
<dbReference type="OrthoDB" id="9805788at2"/>
<feature type="transmembrane region" description="Helical" evidence="10">
    <location>
        <begin position="453"/>
        <end position="471"/>
    </location>
</feature>
<keyword evidence="4 9" id="KW-0808">Transferase</keyword>
<dbReference type="PANTHER" id="PTHR13285">
    <property type="entry name" value="ACYLTRANSFERASE"/>
    <property type="match status" value="1"/>
</dbReference>
<evidence type="ECO:0000256" key="1">
    <source>
        <dbReference type="ARBA" id="ARBA00004651"/>
    </source>
</evidence>
<keyword evidence="12" id="KW-1185">Reference proteome</keyword>
<gene>
    <name evidence="11" type="ORF">CGZ90_13920</name>
</gene>
<dbReference type="PIRSF" id="PIRSF500217">
    <property type="entry name" value="AlgI"/>
    <property type="match status" value="1"/>
</dbReference>
<organism evidence="11 12">
    <name type="scientific">Fictibacillus aquaticus</name>
    <dbReference type="NCBI Taxonomy" id="2021314"/>
    <lineage>
        <taxon>Bacteria</taxon>
        <taxon>Bacillati</taxon>
        <taxon>Bacillota</taxon>
        <taxon>Bacilli</taxon>
        <taxon>Bacillales</taxon>
        <taxon>Fictibacillaceae</taxon>
        <taxon>Fictibacillus</taxon>
    </lineage>
</organism>
<dbReference type="PANTHER" id="PTHR13285:SF23">
    <property type="entry name" value="TEICHOIC ACID D-ALANYLTRANSFERASE"/>
    <property type="match status" value="1"/>
</dbReference>
<evidence type="ECO:0000256" key="3">
    <source>
        <dbReference type="ARBA" id="ARBA00022475"/>
    </source>
</evidence>
<dbReference type="GO" id="GO:0005886">
    <property type="term" value="C:plasma membrane"/>
    <property type="evidence" value="ECO:0007669"/>
    <property type="project" value="UniProtKB-SubCell"/>
</dbReference>